<dbReference type="Gene3D" id="1.10.357.10">
    <property type="entry name" value="Tetracycline Repressor, domain 2"/>
    <property type="match status" value="1"/>
</dbReference>
<feature type="DNA-binding region" description="H-T-H motif" evidence="4">
    <location>
        <begin position="29"/>
        <end position="48"/>
    </location>
</feature>
<dbReference type="PANTHER" id="PTHR30055:SF234">
    <property type="entry name" value="HTH-TYPE TRANSCRIPTIONAL REGULATOR BETI"/>
    <property type="match status" value="1"/>
</dbReference>
<dbReference type="PROSITE" id="PS50977">
    <property type="entry name" value="HTH_TETR_2"/>
    <property type="match status" value="1"/>
</dbReference>
<reference evidence="6 7" key="1">
    <citation type="submission" date="2015-01" db="EMBL/GenBank/DDBJ databases">
        <title>Genome sequence of Mycobacterium llatzerense and Mycobacterium immunogenum recovered from brain abscess.</title>
        <authorList>
            <person name="Greninger A.L."/>
            <person name="Langelier C."/>
            <person name="Cunningham G."/>
            <person name="Chiu C.Y."/>
            <person name="Miller S."/>
        </authorList>
    </citation>
    <scope>NUCLEOTIDE SEQUENCE [LARGE SCALE GENOMIC DNA]</scope>
    <source>
        <strain evidence="6 7">CLUC14</strain>
    </source>
</reference>
<protein>
    <recommendedName>
        <fullName evidence="5">HTH tetR-type domain-containing protein</fullName>
    </recommendedName>
</protein>
<proteinExistence type="predicted"/>
<evidence type="ECO:0000259" key="5">
    <source>
        <dbReference type="PROSITE" id="PS50977"/>
    </source>
</evidence>
<dbReference type="AlphaFoldDB" id="A0A0D1LRE8"/>
<dbReference type="Proteomes" id="UP000032221">
    <property type="component" value="Unassembled WGS sequence"/>
</dbReference>
<accession>A0A0D1LRE8</accession>
<dbReference type="OrthoDB" id="8701707at2"/>
<comment type="caution">
    <text evidence="6">The sequence shown here is derived from an EMBL/GenBank/DDBJ whole genome shotgun (WGS) entry which is preliminary data.</text>
</comment>
<evidence type="ECO:0000256" key="1">
    <source>
        <dbReference type="ARBA" id="ARBA00023015"/>
    </source>
</evidence>
<dbReference type="STRING" id="280871.TL10_02245"/>
<name>A0A0D1LRE8_9MYCO</name>
<gene>
    <name evidence="6" type="ORF">TL10_02245</name>
</gene>
<organism evidence="6 7">
    <name type="scientific">Mycolicibacterium llatzerense</name>
    <dbReference type="NCBI Taxonomy" id="280871"/>
    <lineage>
        <taxon>Bacteria</taxon>
        <taxon>Bacillati</taxon>
        <taxon>Actinomycetota</taxon>
        <taxon>Actinomycetes</taxon>
        <taxon>Mycobacteriales</taxon>
        <taxon>Mycobacteriaceae</taxon>
        <taxon>Mycolicibacterium</taxon>
    </lineage>
</organism>
<evidence type="ECO:0000313" key="6">
    <source>
        <dbReference type="EMBL" id="KIU18651.1"/>
    </source>
</evidence>
<keyword evidence="2 4" id="KW-0238">DNA-binding</keyword>
<evidence type="ECO:0000256" key="3">
    <source>
        <dbReference type="ARBA" id="ARBA00023163"/>
    </source>
</evidence>
<dbReference type="PANTHER" id="PTHR30055">
    <property type="entry name" value="HTH-TYPE TRANSCRIPTIONAL REGULATOR RUTR"/>
    <property type="match status" value="1"/>
</dbReference>
<dbReference type="PRINTS" id="PR00455">
    <property type="entry name" value="HTHTETR"/>
</dbReference>
<feature type="domain" description="HTH tetR-type" evidence="5">
    <location>
        <begin position="6"/>
        <end position="66"/>
    </location>
</feature>
<keyword evidence="3" id="KW-0804">Transcription</keyword>
<dbReference type="InterPro" id="IPR001647">
    <property type="entry name" value="HTH_TetR"/>
</dbReference>
<sequence length="197" mass="20779">MGRAPQHSADDFLDAAARLFAAGGVRALTMNAVAREVGAPSGSIYHRFPDRAALLAALWFRTTAGFQSGYLEALGDHPTPDSAVRAAVWLVDWCRGHLPAAVVLQAGVRAFEPDGWSEAARAELATAEDDSRQRLDGAVRGLAKQTGRPADQIAFALLDLPLAAVRRHLLAGEPPPKRVTTLVKSMVGLIVGGAEPG</sequence>
<keyword evidence="7" id="KW-1185">Reference proteome</keyword>
<dbReference type="RefSeq" id="WP_043984343.1">
    <property type="nucleotide sequence ID" value="NZ_JXST01000002.1"/>
</dbReference>
<dbReference type="InterPro" id="IPR009057">
    <property type="entry name" value="Homeodomain-like_sf"/>
</dbReference>
<dbReference type="InterPro" id="IPR050109">
    <property type="entry name" value="HTH-type_TetR-like_transc_reg"/>
</dbReference>
<evidence type="ECO:0000256" key="4">
    <source>
        <dbReference type="PROSITE-ProRule" id="PRU00335"/>
    </source>
</evidence>
<keyword evidence="1" id="KW-0805">Transcription regulation</keyword>
<dbReference type="Pfam" id="PF00440">
    <property type="entry name" value="TetR_N"/>
    <property type="match status" value="1"/>
</dbReference>
<dbReference type="EMBL" id="JXST01000002">
    <property type="protein sequence ID" value="KIU18651.1"/>
    <property type="molecule type" value="Genomic_DNA"/>
</dbReference>
<evidence type="ECO:0000256" key="2">
    <source>
        <dbReference type="ARBA" id="ARBA00023125"/>
    </source>
</evidence>
<dbReference type="SUPFAM" id="SSF46689">
    <property type="entry name" value="Homeodomain-like"/>
    <property type="match status" value="1"/>
</dbReference>
<dbReference type="PATRIC" id="fig|280871.6.peg.457"/>
<dbReference type="GO" id="GO:0003700">
    <property type="term" value="F:DNA-binding transcription factor activity"/>
    <property type="evidence" value="ECO:0007669"/>
    <property type="project" value="TreeGrafter"/>
</dbReference>
<dbReference type="GO" id="GO:0000976">
    <property type="term" value="F:transcription cis-regulatory region binding"/>
    <property type="evidence" value="ECO:0007669"/>
    <property type="project" value="TreeGrafter"/>
</dbReference>
<evidence type="ECO:0000313" key="7">
    <source>
        <dbReference type="Proteomes" id="UP000032221"/>
    </source>
</evidence>